<dbReference type="RefSeq" id="WP_130647146.1">
    <property type="nucleotide sequence ID" value="NZ_PGCL01000003.1"/>
</dbReference>
<dbReference type="InterPro" id="IPR007272">
    <property type="entry name" value="Sulf_transp_TsuA/YedE"/>
</dbReference>
<keyword evidence="3" id="KW-1185">Reference proteome</keyword>
<accession>A0A483CM63</accession>
<protein>
    <submittedName>
        <fullName evidence="2">YeeE/YedE family protein</fullName>
    </submittedName>
</protein>
<dbReference type="Pfam" id="PF04143">
    <property type="entry name" value="Sulf_transp"/>
    <property type="match status" value="1"/>
</dbReference>
<dbReference type="EMBL" id="PGCL01000003">
    <property type="protein sequence ID" value="TAJ44079.1"/>
    <property type="molecule type" value="Genomic_DNA"/>
</dbReference>
<feature type="transmembrane region" description="Helical" evidence="1">
    <location>
        <begin position="116"/>
        <end position="139"/>
    </location>
</feature>
<feature type="transmembrane region" description="Helical" evidence="1">
    <location>
        <begin position="160"/>
        <end position="183"/>
    </location>
</feature>
<evidence type="ECO:0000256" key="1">
    <source>
        <dbReference type="SAM" id="Phobius"/>
    </source>
</evidence>
<reference evidence="2 3" key="1">
    <citation type="submission" date="2017-11" db="EMBL/GenBank/DDBJ databases">
        <title>Isolation and Characterization of Methanofollis Species from Methane Seep Offshore SW Taiwan.</title>
        <authorList>
            <person name="Teng N.-H."/>
            <person name="Lai M.-C."/>
            <person name="Chen S.-C."/>
        </authorList>
    </citation>
    <scope>NUCLEOTIDE SEQUENCE [LARGE SCALE GENOMIC DNA]</scope>
    <source>
        <strain evidence="2 3">FWC-SCC2</strain>
    </source>
</reference>
<feature type="transmembrane region" description="Helical" evidence="1">
    <location>
        <begin position="85"/>
        <end position="104"/>
    </location>
</feature>
<name>A0A483CM63_9EURY</name>
<keyword evidence="1" id="KW-1133">Transmembrane helix</keyword>
<dbReference type="OrthoDB" id="117923at2157"/>
<organism evidence="2 3">
    <name type="scientific">Methanofollis fontis</name>
    <dbReference type="NCBI Taxonomy" id="2052832"/>
    <lineage>
        <taxon>Archaea</taxon>
        <taxon>Methanobacteriati</taxon>
        <taxon>Methanobacteriota</taxon>
        <taxon>Stenosarchaea group</taxon>
        <taxon>Methanomicrobia</taxon>
        <taxon>Methanomicrobiales</taxon>
        <taxon>Methanomicrobiaceae</taxon>
        <taxon>Methanofollis</taxon>
    </lineage>
</organism>
<comment type="caution">
    <text evidence="2">The sequence shown here is derived from an EMBL/GenBank/DDBJ whole genome shotgun (WGS) entry which is preliminary data.</text>
</comment>
<gene>
    <name evidence="2" type="ORF">CUJ86_08580</name>
</gene>
<keyword evidence="1" id="KW-0472">Membrane</keyword>
<feature type="transmembrane region" description="Helical" evidence="1">
    <location>
        <begin position="55"/>
        <end position="73"/>
    </location>
</feature>
<keyword evidence="1" id="KW-0812">Transmembrane</keyword>
<evidence type="ECO:0000313" key="3">
    <source>
        <dbReference type="Proteomes" id="UP000292580"/>
    </source>
</evidence>
<dbReference type="PROSITE" id="PS51257">
    <property type="entry name" value="PROKAR_LIPOPROTEIN"/>
    <property type="match status" value="1"/>
</dbReference>
<dbReference type="Proteomes" id="UP000292580">
    <property type="component" value="Unassembled WGS sequence"/>
</dbReference>
<feature type="transmembrane region" description="Helical" evidence="1">
    <location>
        <begin position="16"/>
        <end position="35"/>
    </location>
</feature>
<proteinExistence type="predicted"/>
<sequence>MTDALQRLRQNAPQQLLLGLLMGIAFGACLQIGGVTRYDVILGQLLLTDFTVVKVMLSAVAVGMVGIHLMRGAGLAELHIKPGSVGATVVGGIIFGAGFAVLGYCPGTVAGAVGSGALDALVGGVSGIILGAGIFAVLYPRLEASVLHRGEFPTMSIPQLLNLNPWMVVVPVVILIAAVLVGLEYAGL</sequence>
<evidence type="ECO:0000313" key="2">
    <source>
        <dbReference type="EMBL" id="TAJ44079.1"/>
    </source>
</evidence>
<dbReference type="AlphaFoldDB" id="A0A483CM63"/>